<dbReference type="PANTHER" id="PTHR45947">
    <property type="entry name" value="SULFOQUINOVOSYL TRANSFERASE SQD2"/>
    <property type="match status" value="1"/>
</dbReference>
<dbReference type="Proteomes" id="UP000092695">
    <property type="component" value="Chromosome"/>
</dbReference>
<evidence type="ECO:0000313" key="4">
    <source>
        <dbReference type="Proteomes" id="UP000092695"/>
    </source>
</evidence>
<name>A0A193LEM7_9GAMM</name>
<dbReference type="Pfam" id="PF00534">
    <property type="entry name" value="Glycos_transf_1"/>
    <property type="match status" value="1"/>
</dbReference>
<dbReference type="STRING" id="1548547.BA177_06845"/>
<dbReference type="AlphaFoldDB" id="A0A193LEM7"/>
<evidence type="ECO:0000259" key="2">
    <source>
        <dbReference type="Pfam" id="PF13439"/>
    </source>
</evidence>
<reference evidence="3 4" key="1">
    <citation type="submission" date="2016-06" db="EMBL/GenBank/DDBJ databases">
        <title>Complete genome sequence of a deep-branching marine Gamma Proteobacterium Woeseia oceani type strain XK5.</title>
        <authorList>
            <person name="Mu D."/>
            <person name="Du Z."/>
        </authorList>
    </citation>
    <scope>NUCLEOTIDE SEQUENCE [LARGE SCALE GENOMIC DNA]</scope>
    <source>
        <strain evidence="3 4">XK5</strain>
    </source>
</reference>
<evidence type="ECO:0000313" key="3">
    <source>
        <dbReference type="EMBL" id="ANO50962.1"/>
    </source>
</evidence>
<dbReference type="RefSeq" id="WP_068614589.1">
    <property type="nucleotide sequence ID" value="NZ_CP016268.1"/>
</dbReference>
<evidence type="ECO:0000259" key="1">
    <source>
        <dbReference type="Pfam" id="PF00534"/>
    </source>
</evidence>
<dbReference type="EMBL" id="CP016268">
    <property type="protein sequence ID" value="ANO50962.1"/>
    <property type="molecule type" value="Genomic_DNA"/>
</dbReference>
<keyword evidence="4" id="KW-1185">Reference proteome</keyword>
<dbReference type="GO" id="GO:0016757">
    <property type="term" value="F:glycosyltransferase activity"/>
    <property type="evidence" value="ECO:0007669"/>
    <property type="project" value="InterPro"/>
</dbReference>
<dbReference type="Pfam" id="PF13439">
    <property type="entry name" value="Glyco_transf_4"/>
    <property type="match status" value="1"/>
</dbReference>
<proteinExistence type="predicted"/>
<dbReference type="InterPro" id="IPR028098">
    <property type="entry name" value="Glyco_trans_4-like_N"/>
</dbReference>
<protein>
    <submittedName>
        <fullName evidence="3">Uncharacterized protein</fullName>
    </submittedName>
</protein>
<sequence length="378" mass="42081">MHRPINILDLRDSPWVDGPGRTVLQTAESLDSERFKLIVGGFCGDDVNANIYLSDASQRGLDTCAIVEQAAFDLNVVRQLMATIEELDIDMLHTHDFRSNLAGLYCAWRKQIPIVSTCHGWIANNFKRSVYKSVDIRLLRRFDRVITVSELMKRQLLAEGVQAQNIDVVVNALVINDYQPNHDDRRFRSELGIADDCVLLLNIGRLSLEKGQALLLEAYAEINRTNSNTRLAFVGIGPEESSLRTLTAELGLQDRILFAGYQSDMLAVYNSADLVIQSSFTEGMPNVILESLLMETPVVATDVGGTGEVFVHNVSGTLIDAHSKQQLVDGVADYLADPDRHLAMARRGRQTIAEKFDHDSRVKKFEAIYSSLMSGRVG</sequence>
<dbReference type="CDD" id="cd03801">
    <property type="entry name" value="GT4_PimA-like"/>
    <property type="match status" value="1"/>
</dbReference>
<dbReference type="Gene3D" id="3.40.50.2000">
    <property type="entry name" value="Glycogen Phosphorylase B"/>
    <property type="match status" value="2"/>
</dbReference>
<dbReference type="SUPFAM" id="SSF53756">
    <property type="entry name" value="UDP-Glycosyltransferase/glycogen phosphorylase"/>
    <property type="match status" value="1"/>
</dbReference>
<dbReference type="PANTHER" id="PTHR45947:SF3">
    <property type="entry name" value="SULFOQUINOVOSYL TRANSFERASE SQD2"/>
    <property type="match status" value="1"/>
</dbReference>
<accession>A0A193LEM7</accession>
<dbReference type="InterPro" id="IPR050194">
    <property type="entry name" value="Glycosyltransferase_grp1"/>
</dbReference>
<organism evidence="3 4">
    <name type="scientific">Woeseia oceani</name>
    <dbReference type="NCBI Taxonomy" id="1548547"/>
    <lineage>
        <taxon>Bacteria</taxon>
        <taxon>Pseudomonadati</taxon>
        <taxon>Pseudomonadota</taxon>
        <taxon>Gammaproteobacteria</taxon>
        <taxon>Woeseiales</taxon>
        <taxon>Woeseiaceae</taxon>
        <taxon>Woeseia</taxon>
    </lineage>
</organism>
<dbReference type="KEGG" id="woc:BA177_06845"/>
<gene>
    <name evidence="3" type="ORF">BA177_06845</name>
</gene>
<dbReference type="InterPro" id="IPR001296">
    <property type="entry name" value="Glyco_trans_1"/>
</dbReference>
<feature type="domain" description="Glycosyl transferase family 1" evidence="1">
    <location>
        <begin position="185"/>
        <end position="350"/>
    </location>
</feature>
<feature type="domain" description="Glycosyltransferase subfamily 4-like N-terminal" evidence="2">
    <location>
        <begin position="17"/>
        <end position="172"/>
    </location>
</feature>